<gene>
    <name evidence="2" type="ORF">J2TS6_26940</name>
</gene>
<dbReference type="Gene3D" id="1.25.40.10">
    <property type="entry name" value="Tetratricopeptide repeat domain"/>
    <property type="match status" value="1"/>
</dbReference>
<name>A0A919XHN2_9BACL</name>
<dbReference type="InterPro" id="IPR011990">
    <property type="entry name" value="TPR-like_helical_dom_sf"/>
</dbReference>
<keyword evidence="3" id="KW-1185">Reference proteome</keyword>
<evidence type="ECO:0000256" key="1">
    <source>
        <dbReference type="PROSITE-ProRule" id="PRU00339"/>
    </source>
</evidence>
<keyword evidence="1" id="KW-0802">TPR repeat</keyword>
<evidence type="ECO:0000313" key="3">
    <source>
        <dbReference type="Proteomes" id="UP000679779"/>
    </source>
</evidence>
<dbReference type="SUPFAM" id="SSF48452">
    <property type="entry name" value="TPR-like"/>
    <property type="match status" value="1"/>
</dbReference>
<protein>
    <recommendedName>
        <fullName evidence="4">Tetratricopeptide repeat protein</fullName>
    </recommendedName>
</protein>
<dbReference type="Proteomes" id="UP000679779">
    <property type="component" value="Unassembled WGS sequence"/>
</dbReference>
<feature type="repeat" description="TPR" evidence="1">
    <location>
        <begin position="66"/>
        <end position="99"/>
    </location>
</feature>
<organism evidence="2 3">
    <name type="scientific">Paenibacillus albilobatus</name>
    <dbReference type="NCBI Taxonomy" id="2716884"/>
    <lineage>
        <taxon>Bacteria</taxon>
        <taxon>Bacillati</taxon>
        <taxon>Bacillota</taxon>
        <taxon>Bacilli</taxon>
        <taxon>Bacillales</taxon>
        <taxon>Paenibacillaceae</taxon>
        <taxon>Paenibacillus</taxon>
    </lineage>
</organism>
<dbReference type="InterPro" id="IPR019734">
    <property type="entry name" value="TPR_rpt"/>
</dbReference>
<comment type="caution">
    <text evidence="2">The sequence shown here is derived from an EMBL/GenBank/DDBJ whole genome shotgun (WGS) entry which is preliminary data.</text>
</comment>
<evidence type="ECO:0008006" key="4">
    <source>
        <dbReference type="Google" id="ProtNLM"/>
    </source>
</evidence>
<sequence length="260" mass="29927">MVLSGCGDDDVHDAQEQKLMDEADRDLGSGRYDHAVEIYNKVLVMNPSHENARYKRKESQKIIDLANRLIAQGDEAIAAHKMDEALDLFGKAADLYPGNPDHAIKRNKALFEIDHLQYYLDCLTELNTKWQKIKKDLKHGSKLSSEYIDAAIRELYPLAQQFADMDVNLTIKWPSSPEAIALMKSKQEQIDYIKTELMVYQILPHGYFQFDGPDSFIIHVSSSIKAFGLDFQYERKNEYLLELPFIRNPELKKFSKSGKH</sequence>
<reference evidence="2" key="1">
    <citation type="submission" date="2021-03" db="EMBL/GenBank/DDBJ databases">
        <title>Antimicrobial resistance genes in bacteria isolated from Japanese honey, and their potential for conferring macrolide and lincosamide resistance in the American foulbrood pathogen Paenibacillus larvae.</title>
        <authorList>
            <person name="Okamoto M."/>
            <person name="Kumagai M."/>
            <person name="Kanamori H."/>
            <person name="Takamatsu D."/>
        </authorList>
    </citation>
    <scope>NUCLEOTIDE SEQUENCE</scope>
    <source>
        <strain evidence="2">J2TS6</strain>
    </source>
</reference>
<proteinExistence type="predicted"/>
<dbReference type="AlphaFoldDB" id="A0A919XHN2"/>
<evidence type="ECO:0000313" key="2">
    <source>
        <dbReference type="EMBL" id="GIO31553.1"/>
    </source>
</evidence>
<dbReference type="EMBL" id="BORQ01000003">
    <property type="protein sequence ID" value="GIO31553.1"/>
    <property type="molecule type" value="Genomic_DNA"/>
</dbReference>
<accession>A0A919XHN2</accession>
<dbReference type="PROSITE" id="PS50005">
    <property type="entry name" value="TPR"/>
    <property type="match status" value="1"/>
</dbReference>